<keyword evidence="1" id="KW-0677">Repeat</keyword>
<dbReference type="PANTHER" id="PTHR45586:SF1">
    <property type="entry name" value="LIPOPOLYSACCHARIDE ASSEMBLY PROTEIN B"/>
    <property type="match status" value="1"/>
</dbReference>
<dbReference type="SUPFAM" id="SSF48452">
    <property type="entry name" value="TPR-like"/>
    <property type="match status" value="2"/>
</dbReference>
<dbReference type="OrthoDB" id="9766710at2"/>
<name>A0A418WCQ2_9PROT</name>
<evidence type="ECO:0000313" key="5">
    <source>
        <dbReference type="Proteomes" id="UP000284605"/>
    </source>
</evidence>
<evidence type="ECO:0000313" key="4">
    <source>
        <dbReference type="EMBL" id="RJF87817.1"/>
    </source>
</evidence>
<organism evidence="4 5">
    <name type="scientific">Oleomonas cavernae</name>
    <dbReference type="NCBI Taxonomy" id="2320859"/>
    <lineage>
        <taxon>Bacteria</taxon>
        <taxon>Pseudomonadati</taxon>
        <taxon>Pseudomonadota</taxon>
        <taxon>Alphaproteobacteria</taxon>
        <taxon>Acetobacterales</taxon>
        <taxon>Acetobacteraceae</taxon>
        <taxon>Oleomonas</taxon>
    </lineage>
</organism>
<dbReference type="PANTHER" id="PTHR45586">
    <property type="entry name" value="TPR REPEAT-CONTAINING PROTEIN PA4667"/>
    <property type="match status" value="1"/>
</dbReference>
<evidence type="ECO:0000256" key="2">
    <source>
        <dbReference type="ARBA" id="ARBA00022803"/>
    </source>
</evidence>
<dbReference type="AlphaFoldDB" id="A0A418WCQ2"/>
<dbReference type="RefSeq" id="WP_119778453.1">
    <property type="nucleotide sequence ID" value="NZ_QYUK01000011.1"/>
</dbReference>
<dbReference type="InterPro" id="IPR019734">
    <property type="entry name" value="TPR_rpt"/>
</dbReference>
<dbReference type="Pfam" id="PF13432">
    <property type="entry name" value="TPR_16"/>
    <property type="match status" value="1"/>
</dbReference>
<comment type="caution">
    <text evidence="4">The sequence shown here is derived from an EMBL/GenBank/DDBJ whole genome shotgun (WGS) entry which is preliminary data.</text>
</comment>
<evidence type="ECO:0000256" key="1">
    <source>
        <dbReference type="ARBA" id="ARBA00022737"/>
    </source>
</evidence>
<evidence type="ECO:0000256" key="3">
    <source>
        <dbReference type="PROSITE-ProRule" id="PRU00339"/>
    </source>
</evidence>
<keyword evidence="2 3" id="KW-0802">TPR repeat</keyword>
<proteinExistence type="predicted"/>
<dbReference type="PROSITE" id="PS50005">
    <property type="entry name" value="TPR"/>
    <property type="match status" value="1"/>
</dbReference>
<gene>
    <name evidence="4" type="ORF">D3874_12935</name>
</gene>
<dbReference type="InterPro" id="IPR051012">
    <property type="entry name" value="CellSynth/LPSAsmb/PSIAsmb"/>
</dbReference>
<accession>A0A418WCQ2</accession>
<dbReference type="Gene3D" id="1.25.40.10">
    <property type="entry name" value="Tetratricopeptide repeat domain"/>
    <property type="match status" value="3"/>
</dbReference>
<dbReference type="SMART" id="SM00028">
    <property type="entry name" value="TPR"/>
    <property type="match status" value="7"/>
</dbReference>
<dbReference type="PROSITE" id="PS51257">
    <property type="entry name" value="PROKAR_LIPOPROTEIN"/>
    <property type="match status" value="1"/>
</dbReference>
<dbReference type="Proteomes" id="UP000284605">
    <property type="component" value="Unassembled WGS sequence"/>
</dbReference>
<sequence>MKRSSSFARRGHRRSFPLAFAVGLLVSGCGMPGEANTESAAKASDLSTIKVRTLSGSYLAARYAHGTQDSAGSAMFYDGALSLDPGNTNLRRQVLRSALLAGNYIGATNHAEVVARLERSDPLAPLITAIAEMRTGRFAEARKRLESLPTNTALDVVGPIMVAWAIQGAGDTDGALAALAKLDDNPGVAPFRLYHSALIAALGGREKIARDSFAALRASAGGGWIRSILAEGAFLEGIGDKASAVTLYRSAVRAGSANPGLIEAAKRLERGEAPTPMVSSASEGVAEVMYGIASLLAQEKANEPVLVYLRLALMARPVFPEAQILLAEAFDDVGDKGQATALFRAVPETSPLHSMAEIRYVLLLANGGDTAEALALLDRRIEADPVDIEALVTKGDILRQGEKFADAADAYTDALDAIGTLDARHWTILFSRGICLERLKRWEAAEADLLKALELQPDQPSVLNYLAYSWIEQGRNLKRAEDMVSKAVASKPDDGYIVDSLGWVYFRQGRFPDAVAQLEKAVELRPGDPTINDHLGDAYWAVGRKLEAEFQWRTAIALKPDDDQLPLIEAKLEKGLPPEMLVPGVD</sequence>
<keyword evidence="5" id="KW-1185">Reference proteome</keyword>
<dbReference type="InterPro" id="IPR011990">
    <property type="entry name" value="TPR-like_helical_dom_sf"/>
</dbReference>
<protein>
    <submittedName>
        <fullName evidence="4">Tetratricopeptide repeat protein</fullName>
    </submittedName>
</protein>
<dbReference type="Pfam" id="PF13414">
    <property type="entry name" value="TPR_11"/>
    <property type="match status" value="1"/>
</dbReference>
<dbReference type="EMBL" id="QYUK01000011">
    <property type="protein sequence ID" value="RJF87817.1"/>
    <property type="molecule type" value="Genomic_DNA"/>
</dbReference>
<feature type="repeat" description="TPR" evidence="3">
    <location>
        <begin position="495"/>
        <end position="528"/>
    </location>
</feature>
<reference evidence="4 5" key="1">
    <citation type="submission" date="2018-09" db="EMBL/GenBank/DDBJ databases">
        <authorList>
            <person name="Zhu H."/>
        </authorList>
    </citation>
    <scope>NUCLEOTIDE SEQUENCE [LARGE SCALE GENOMIC DNA]</scope>
    <source>
        <strain evidence="4 5">K1W22B-8</strain>
    </source>
</reference>